<dbReference type="InterPro" id="IPR036962">
    <property type="entry name" value="Glyco_hydro_3_N_sf"/>
</dbReference>
<dbReference type="InterPro" id="IPR026891">
    <property type="entry name" value="Fn3-like"/>
</dbReference>
<dbReference type="InterPro" id="IPR036881">
    <property type="entry name" value="Glyco_hydro_3_C_sf"/>
</dbReference>
<keyword evidence="5" id="KW-1185">Reference proteome</keyword>
<dbReference type="Gene3D" id="2.60.40.10">
    <property type="entry name" value="Immunoglobulins"/>
    <property type="match status" value="1"/>
</dbReference>
<dbReference type="PANTHER" id="PTHR42715:SF10">
    <property type="entry name" value="BETA-GLUCOSIDASE"/>
    <property type="match status" value="1"/>
</dbReference>
<dbReference type="SUPFAM" id="SSF51445">
    <property type="entry name" value="(Trans)glycosidases"/>
    <property type="match status" value="1"/>
</dbReference>
<comment type="caution">
    <text evidence="4">The sequence shown here is derived from an EMBL/GenBank/DDBJ whole genome shotgun (WGS) entry which is preliminary data.</text>
</comment>
<reference evidence="4 5" key="1">
    <citation type="submission" date="2018-08" db="EMBL/GenBank/DDBJ databases">
        <title>Genomic Encyclopedia of Archaeal and Bacterial Type Strains, Phase II (KMG-II): from individual species to whole genera.</title>
        <authorList>
            <person name="Goeker M."/>
        </authorList>
    </citation>
    <scope>NUCLEOTIDE SEQUENCE [LARGE SCALE GENOMIC DNA]</scope>
    <source>
        <strain evidence="4 5">DSM 45791</strain>
    </source>
</reference>
<dbReference type="RefSeq" id="WP_116176200.1">
    <property type="nucleotide sequence ID" value="NZ_CP144375.1"/>
</dbReference>
<name>A0A3E0HI27_9PSEU</name>
<dbReference type="Gene3D" id="3.40.50.1700">
    <property type="entry name" value="Glycoside hydrolase family 3 C-terminal domain"/>
    <property type="match status" value="2"/>
</dbReference>
<gene>
    <name evidence="4" type="ORF">BCF44_107174</name>
</gene>
<organism evidence="4 5">
    <name type="scientific">Kutzneria buriramensis</name>
    <dbReference type="NCBI Taxonomy" id="1045776"/>
    <lineage>
        <taxon>Bacteria</taxon>
        <taxon>Bacillati</taxon>
        <taxon>Actinomycetota</taxon>
        <taxon>Actinomycetes</taxon>
        <taxon>Pseudonocardiales</taxon>
        <taxon>Pseudonocardiaceae</taxon>
        <taxon>Kutzneria</taxon>
    </lineage>
</organism>
<sequence length="714" mass="75823">MREIATHTPADVAAVLAGMDVDTKIALTQAAQPAVPALGLPACELSLAAAGDPSALAVGSTWNPELARELGEHRAADAGPMTLAPVRRPVLDPRAPGAGTAFGEDPLLCSMLGTAYTEGLTSGDTTLAVVRKGVDGLRCVARAGFNMRLLNEVEWPVQRAAVEAGGALGVTLPQALFDDHPSVARRMIANIYRAWSAEEILILCETAWPGGDWVTALRLGADGFLGPIDATAGIRAAFDRGELPEDVLTAAAGRMLRARCRLTSARRHVSAEERAAVLLEAARESVVLLRNDGLLPLLAGPGVRLAVLGHTGENLARALSGAADVMRHDGEDLDKAARVARAADVAVVTVGRRSRADRTTLSLGDAEQRLVRAVRAANPNTVLVITSTHPYALDWEDAYVPAILWTAQDGPHAAAALAAVLLGEDAPTGRLPQTWYRTLDELPAEIDGDVIASDMTYLFHRDALYPFGHGLTYTTFEHGPVELSDQVIDADGATTVTVEVRNTGFRDGEEVVQVYTRFLDSRIRQPLRQLRGFRRVRVPAGGSTRVSFSLPAGDLAFWDVSTERWVIESARHEVFTAASGGALLTVRGTAIAPRVLAGRTLDARRFDEGSGIRLVTLPGDEDSVITAVRAGGWAAYRGYDLTGCRLCELTVSAGQSALVELRAHAPDGPLLGAARVEPGGATPVRMPLRQLEETLDVYLVFAEPGAEVTALAFL</sequence>
<dbReference type="GO" id="GO:0005975">
    <property type="term" value="P:carbohydrate metabolic process"/>
    <property type="evidence" value="ECO:0007669"/>
    <property type="project" value="InterPro"/>
</dbReference>
<dbReference type="GO" id="GO:0004553">
    <property type="term" value="F:hydrolase activity, hydrolyzing O-glycosyl compounds"/>
    <property type="evidence" value="ECO:0007669"/>
    <property type="project" value="InterPro"/>
</dbReference>
<protein>
    <submittedName>
        <fullName evidence="4">Beta-glucosidase-like glycosyl hydrolase</fullName>
    </submittedName>
</protein>
<dbReference type="AlphaFoldDB" id="A0A3E0HI27"/>
<proteinExistence type="inferred from homology"/>
<dbReference type="Gene3D" id="2.60.120.260">
    <property type="entry name" value="Galactose-binding domain-like"/>
    <property type="match status" value="1"/>
</dbReference>
<dbReference type="InterPro" id="IPR050288">
    <property type="entry name" value="Cellulose_deg_GH3"/>
</dbReference>
<evidence type="ECO:0000256" key="2">
    <source>
        <dbReference type="ARBA" id="ARBA00022801"/>
    </source>
</evidence>
<accession>A0A3E0HI27</accession>
<dbReference type="SUPFAM" id="SSF52279">
    <property type="entry name" value="Beta-D-glucan exohydrolase, C-terminal domain"/>
    <property type="match status" value="1"/>
</dbReference>
<keyword evidence="2 4" id="KW-0378">Hydrolase</keyword>
<dbReference type="CDD" id="cd04084">
    <property type="entry name" value="CBM6_xylanase-like"/>
    <property type="match status" value="1"/>
</dbReference>
<dbReference type="EMBL" id="QUNO01000007">
    <property type="protein sequence ID" value="REH46042.1"/>
    <property type="molecule type" value="Genomic_DNA"/>
</dbReference>
<evidence type="ECO:0000313" key="4">
    <source>
        <dbReference type="EMBL" id="REH46042.1"/>
    </source>
</evidence>
<dbReference type="InterPro" id="IPR017853">
    <property type="entry name" value="GH"/>
</dbReference>
<dbReference type="Pfam" id="PF14310">
    <property type="entry name" value="Fn3-like"/>
    <property type="match status" value="1"/>
</dbReference>
<dbReference type="Proteomes" id="UP000256269">
    <property type="component" value="Unassembled WGS sequence"/>
</dbReference>
<evidence type="ECO:0000259" key="3">
    <source>
        <dbReference type="SMART" id="SM01217"/>
    </source>
</evidence>
<dbReference type="Pfam" id="PF01915">
    <property type="entry name" value="Glyco_hydro_3_C"/>
    <property type="match status" value="1"/>
</dbReference>
<dbReference type="PANTHER" id="PTHR42715">
    <property type="entry name" value="BETA-GLUCOSIDASE"/>
    <property type="match status" value="1"/>
</dbReference>
<dbReference type="InterPro" id="IPR002772">
    <property type="entry name" value="Glyco_hydro_3_C"/>
</dbReference>
<comment type="similarity">
    <text evidence="1">Belongs to the glycosyl hydrolase 3 family.</text>
</comment>
<evidence type="ECO:0000313" key="5">
    <source>
        <dbReference type="Proteomes" id="UP000256269"/>
    </source>
</evidence>
<dbReference type="SMART" id="SM01217">
    <property type="entry name" value="Fn3_like"/>
    <property type="match status" value="1"/>
</dbReference>
<dbReference type="InterPro" id="IPR013783">
    <property type="entry name" value="Ig-like_fold"/>
</dbReference>
<dbReference type="OrthoDB" id="9803863at2"/>
<dbReference type="Gene3D" id="3.20.20.300">
    <property type="entry name" value="Glycoside hydrolase, family 3, N-terminal domain"/>
    <property type="match status" value="2"/>
</dbReference>
<evidence type="ECO:0000256" key="1">
    <source>
        <dbReference type="ARBA" id="ARBA00005336"/>
    </source>
</evidence>
<feature type="domain" description="Fibronectin type III-like" evidence="3">
    <location>
        <begin position="510"/>
        <end position="580"/>
    </location>
</feature>